<dbReference type="AlphaFoldDB" id="N1V3K5"/>
<dbReference type="RefSeq" id="WP_005272803.1">
    <property type="nucleotide sequence ID" value="NZ_ANPE02000231.1"/>
</dbReference>
<dbReference type="Gene3D" id="2.30.110.10">
    <property type="entry name" value="Electron Transport, Fmn-binding Protein, Chain A"/>
    <property type="match status" value="1"/>
</dbReference>
<accession>N1V3K5</accession>
<gene>
    <name evidence="2" type="ORF">D477_018244</name>
</gene>
<protein>
    <submittedName>
        <fullName evidence="2">Pyridoxamine 5'-phosphate oxidase-related FMN-binding protein</fullName>
    </submittedName>
</protein>
<keyword evidence="3" id="KW-1185">Reference proteome</keyword>
<dbReference type="OrthoDB" id="7062584at2"/>
<dbReference type="Pfam" id="PF12900">
    <property type="entry name" value="Pyridox_ox_2"/>
    <property type="match status" value="1"/>
</dbReference>
<dbReference type="InterPro" id="IPR012349">
    <property type="entry name" value="Split_barrel_FMN-bd"/>
</dbReference>
<feature type="region of interest" description="Disordered" evidence="1">
    <location>
        <begin position="1"/>
        <end position="43"/>
    </location>
</feature>
<evidence type="ECO:0000313" key="2">
    <source>
        <dbReference type="EMBL" id="EMY32793.1"/>
    </source>
</evidence>
<sequence length="175" mass="19144">MTEQDRPSPHRQPFLAGATAPPEPENGPEAPLPDIPSADNPELELAPDECWDLLIGTMLGRLAVSVADRPELYPVNFLAHDRRLLIRTSQGTKLAAAAVNNKVALEADGRSLHSLWSVVVKGTARILETEAELTTAAQLPLRPWTATAKTTYLEIVPRSIAGRRLALAEDFRLER</sequence>
<dbReference type="Proteomes" id="UP000010729">
    <property type="component" value="Unassembled WGS sequence"/>
</dbReference>
<proteinExistence type="predicted"/>
<dbReference type="EMBL" id="ANPE02000231">
    <property type="protein sequence ID" value="EMY32793.1"/>
    <property type="molecule type" value="Genomic_DNA"/>
</dbReference>
<name>N1V3K5_9MICC</name>
<dbReference type="SUPFAM" id="SSF50475">
    <property type="entry name" value="FMN-binding split barrel"/>
    <property type="match status" value="1"/>
</dbReference>
<feature type="compositionally biased region" description="Pro residues" evidence="1">
    <location>
        <begin position="21"/>
        <end position="34"/>
    </location>
</feature>
<dbReference type="InterPro" id="IPR024747">
    <property type="entry name" value="Pyridox_Oxase-rel"/>
</dbReference>
<organism evidence="2 3">
    <name type="scientific">Arthrobacter crystallopoietes BAB-32</name>
    <dbReference type="NCBI Taxonomy" id="1246476"/>
    <lineage>
        <taxon>Bacteria</taxon>
        <taxon>Bacillati</taxon>
        <taxon>Actinomycetota</taxon>
        <taxon>Actinomycetes</taxon>
        <taxon>Micrococcales</taxon>
        <taxon>Micrococcaceae</taxon>
        <taxon>Crystallibacter</taxon>
    </lineage>
</organism>
<evidence type="ECO:0000256" key="1">
    <source>
        <dbReference type="SAM" id="MobiDB-lite"/>
    </source>
</evidence>
<evidence type="ECO:0000313" key="3">
    <source>
        <dbReference type="Proteomes" id="UP000010729"/>
    </source>
</evidence>
<reference evidence="2 3" key="1">
    <citation type="journal article" date="2013" name="Genome Announc.">
        <title>Draft Genome Sequence of Arthrobacter crystallopoietes Strain BAB-32, Revealing Genes for Bioremediation.</title>
        <authorList>
            <person name="Joshi M.N."/>
            <person name="Pandit A.S."/>
            <person name="Sharma A."/>
            <person name="Pandya R.V."/>
            <person name="Desai S.M."/>
            <person name="Saxena A.K."/>
            <person name="Bagatharia S.B."/>
        </authorList>
    </citation>
    <scope>NUCLEOTIDE SEQUENCE [LARGE SCALE GENOMIC DNA]</scope>
    <source>
        <strain evidence="2 3">BAB-32</strain>
    </source>
</reference>
<comment type="caution">
    <text evidence="2">The sequence shown here is derived from an EMBL/GenBank/DDBJ whole genome shotgun (WGS) entry which is preliminary data.</text>
</comment>